<evidence type="ECO:0000256" key="2">
    <source>
        <dbReference type="SAM" id="SignalP"/>
    </source>
</evidence>
<dbReference type="SUPFAM" id="SSF51735">
    <property type="entry name" value="NAD(P)-binding Rossmann-fold domains"/>
    <property type="match status" value="1"/>
</dbReference>
<dbReference type="PANTHER" id="PTHR44404:SF1">
    <property type="entry name" value="HYDROXYSTEROID 11-BETA-DEHYDROGENASE 1-LIKE PROTEIN"/>
    <property type="match status" value="1"/>
</dbReference>
<dbReference type="PANTHER" id="PTHR44404">
    <property type="entry name" value="HYDROXYSTEROID DEHYDROGENASE 1M"/>
    <property type="match status" value="1"/>
</dbReference>
<feature type="chain" id="PRO_5045356860" evidence="2">
    <location>
        <begin position="26"/>
        <end position="292"/>
    </location>
</feature>
<dbReference type="InterPro" id="IPR020904">
    <property type="entry name" value="Sc_DH/Rdtase_CS"/>
</dbReference>
<evidence type="ECO:0000313" key="3">
    <source>
        <dbReference type="EMBL" id="CAK8691445.1"/>
    </source>
</evidence>
<protein>
    <submittedName>
        <fullName evidence="3">Uncharacterized protein</fullName>
    </submittedName>
</protein>
<feature type="signal peptide" evidence="2">
    <location>
        <begin position="1"/>
        <end position="25"/>
    </location>
</feature>
<name>A0ABP0GI70_CLALP</name>
<reference evidence="3 4" key="1">
    <citation type="submission" date="2024-02" db="EMBL/GenBank/DDBJ databases">
        <authorList>
            <person name="Daric V."/>
            <person name="Darras S."/>
        </authorList>
    </citation>
    <scope>NUCLEOTIDE SEQUENCE [LARGE SCALE GENOMIC DNA]</scope>
</reference>
<dbReference type="PROSITE" id="PS00061">
    <property type="entry name" value="ADH_SHORT"/>
    <property type="match status" value="1"/>
</dbReference>
<evidence type="ECO:0000313" key="4">
    <source>
        <dbReference type="Proteomes" id="UP001642483"/>
    </source>
</evidence>
<keyword evidence="4" id="KW-1185">Reference proteome</keyword>
<dbReference type="EMBL" id="CAWYQH010000119">
    <property type="protein sequence ID" value="CAK8691445.1"/>
    <property type="molecule type" value="Genomic_DNA"/>
</dbReference>
<dbReference type="Gene3D" id="3.40.50.720">
    <property type="entry name" value="NAD(P)-binding Rossmann-like Domain"/>
    <property type="match status" value="1"/>
</dbReference>
<keyword evidence="1" id="KW-0560">Oxidoreductase</keyword>
<dbReference type="PRINTS" id="PR00081">
    <property type="entry name" value="GDHRDH"/>
</dbReference>
<proteinExistence type="predicted"/>
<sequence length="292" mass="32408">MSFLYKSAFVVSVAVLVSWLTSDDGFNPDELKGKRVMITGGSQNIGEEIALQYAKLGAKIVVTARREKELKTVVEECKKSGAMYANYIVADMSDLNQIKSVVDTAAEYLGGLDYLVLNHVIGLSNPGLWNGSEFNLNFAEKSATINYVSYVYMSTHATPYLKGSTGHVIVVSSLAGHVYTIYNAVYGATKAAINQFYSSLRLEMALQNRYDYSITICLLGPIATKKSRWEKYPDQVNIKGYPLVDTAKEIIRAGATSSSYIFIPKWTIVSGIQRAFATDRLDKLFLKLFYNK</sequence>
<dbReference type="InterPro" id="IPR002347">
    <property type="entry name" value="SDR_fam"/>
</dbReference>
<gene>
    <name evidence="3" type="ORF">CVLEPA_LOCUS24152</name>
</gene>
<keyword evidence="2" id="KW-0732">Signal</keyword>
<accession>A0ABP0GI70</accession>
<evidence type="ECO:0000256" key="1">
    <source>
        <dbReference type="ARBA" id="ARBA00023002"/>
    </source>
</evidence>
<organism evidence="3 4">
    <name type="scientific">Clavelina lepadiformis</name>
    <name type="common">Light-bulb sea squirt</name>
    <name type="synonym">Ascidia lepadiformis</name>
    <dbReference type="NCBI Taxonomy" id="159417"/>
    <lineage>
        <taxon>Eukaryota</taxon>
        <taxon>Metazoa</taxon>
        <taxon>Chordata</taxon>
        <taxon>Tunicata</taxon>
        <taxon>Ascidiacea</taxon>
        <taxon>Aplousobranchia</taxon>
        <taxon>Clavelinidae</taxon>
        <taxon>Clavelina</taxon>
    </lineage>
</organism>
<dbReference type="Pfam" id="PF00106">
    <property type="entry name" value="adh_short"/>
    <property type="match status" value="1"/>
</dbReference>
<dbReference type="Proteomes" id="UP001642483">
    <property type="component" value="Unassembled WGS sequence"/>
</dbReference>
<comment type="caution">
    <text evidence="3">The sequence shown here is derived from an EMBL/GenBank/DDBJ whole genome shotgun (WGS) entry which is preliminary data.</text>
</comment>
<dbReference type="InterPro" id="IPR036291">
    <property type="entry name" value="NAD(P)-bd_dom_sf"/>
</dbReference>